<proteinExistence type="predicted"/>
<sequence>MRHDKLGLQLELLLMLTENKQWTVEQMCERLDIGKRNLYYYLEFFKGAEFNLVKHGRYYSISRQSKFISRLCDIVKFTEDEAIMLKLLLDGADDRSAVVRSVKQKLARFYDFDIIENDPVRRRHAEMASRIYEAIKYRNVIFIRGYSSSHSHSVTDRKVEPFLLMNGGRDLRAYEPQSGMNKTFRIARMADVEILDEEWTYADCHRQMFSDYFNFASETLTPVRISMDRLAYNVLVEEYPRTENDVREEDGRWILATEVCSMLGIGRFVLGLYDHIDIIDSPELADYVKDKIAGYGEKHERHNQEK</sequence>
<evidence type="ECO:0000313" key="2">
    <source>
        <dbReference type="Proteomes" id="UP000308886"/>
    </source>
</evidence>
<keyword evidence="2" id="KW-1185">Reference proteome</keyword>
<reference evidence="1" key="1">
    <citation type="submission" date="2019-04" db="EMBL/GenBank/DDBJ databases">
        <title>Microbes associate with the intestines of laboratory mice.</title>
        <authorList>
            <person name="Navarre W."/>
            <person name="Wong E."/>
            <person name="Huang K."/>
            <person name="Tropini C."/>
            <person name="Ng K."/>
            <person name="Yu B."/>
        </authorList>
    </citation>
    <scope>NUCLEOTIDE SEQUENCE</scope>
    <source>
        <strain evidence="1">NM73_A23</strain>
    </source>
</reference>
<gene>
    <name evidence="1" type="ORF">E5358_00665</name>
</gene>
<accession>A0AC61QU67</accession>
<protein>
    <submittedName>
        <fullName evidence="1">WYL domain-containing protein</fullName>
    </submittedName>
</protein>
<evidence type="ECO:0000313" key="1">
    <source>
        <dbReference type="EMBL" id="TGX84182.1"/>
    </source>
</evidence>
<dbReference type="Proteomes" id="UP000308886">
    <property type="component" value="Unassembled WGS sequence"/>
</dbReference>
<name>A0AC61QU67_9BACT</name>
<organism evidence="1 2">
    <name type="scientific">Palleniella muris</name>
    <dbReference type="NCBI Taxonomy" id="3038145"/>
    <lineage>
        <taxon>Bacteria</taxon>
        <taxon>Pseudomonadati</taxon>
        <taxon>Bacteroidota</taxon>
        <taxon>Bacteroidia</taxon>
        <taxon>Bacteroidales</taxon>
        <taxon>Prevotellaceae</taxon>
        <taxon>Palleniella</taxon>
    </lineage>
</organism>
<comment type="caution">
    <text evidence="1">The sequence shown here is derived from an EMBL/GenBank/DDBJ whole genome shotgun (WGS) entry which is preliminary data.</text>
</comment>
<dbReference type="EMBL" id="SRZC01000001">
    <property type="protein sequence ID" value="TGX84182.1"/>
    <property type="molecule type" value="Genomic_DNA"/>
</dbReference>